<organism evidence="4 5">
    <name type="scientific">Flavobacterium terrae</name>
    <dbReference type="NCBI Taxonomy" id="415425"/>
    <lineage>
        <taxon>Bacteria</taxon>
        <taxon>Pseudomonadati</taxon>
        <taxon>Bacteroidota</taxon>
        <taxon>Flavobacteriia</taxon>
        <taxon>Flavobacteriales</taxon>
        <taxon>Flavobacteriaceae</taxon>
        <taxon>Flavobacterium</taxon>
    </lineage>
</organism>
<gene>
    <name evidence="4" type="ORF">SAMN05444363_0667</name>
</gene>
<evidence type="ECO:0000256" key="2">
    <source>
        <dbReference type="SAM" id="SignalP"/>
    </source>
</evidence>
<proteinExistence type="predicted"/>
<protein>
    <submittedName>
        <fullName evidence="4">Por secretion system C-terminal sorting domain-containing protein</fullName>
    </submittedName>
</protein>
<dbReference type="STRING" id="415425.SAMN05444363_0667"/>
<reference evidence="5" key="1">
    <citation type="submission" date="2016-11" db="EMBL/GenBank/DDBJ databases">
        <authorList>
            <person name="Varghese N."/>
            <person name="Submissions S."/>
        </authorList>
    </citation>
    <scope>NUCLEOTIDE SEQUENCE [LARGE SCALE GENOMIC DNA]</scope>
    <source>
        <strain evidence="5">DSM 18829</strain>
    </source>
</reference>
<dbReference type="EMBL" id="FQZI01000001">
    <property type="protein sequence ID" value="SHI46292.1"/>
    <property type="molecule type" value="Genomic_DNA"/>
</dbReference>
<name>A0A1M6BC42_9FLAO</name>
<evidence type="ECO:0000256" key="1">
    <source>
        <dbReference type="ARBA" id="ARBA00022729"/>
    </source>
</evidence>
<dbReference type="InterPro" id="IPR026444">
    <property type="entry name" value="Secre_tail"/>
</dbReference>
<sequence length="313" mass="32916">MKKIYFIGAMLATAISFGQGSISALNTPYNENFDGMGATGTAFPTNWNAIRGGGTGTANQVLTMQASNGSANTGTIYNAGNTGSNDRSLGSISSNSTFPAFGMSFVNNTGGIVTEFNITALVKQWRTGSAETVNESMAFSYSLDATGLDNGTWSPATSLNINEILTSTTSSVQVDGDLPANQSNLNGTVNISTTPWNNGATLWIKWLDDNALGNDSLLAIDNFAFRATSSTLSISQNNIAGLKVYPNPAKNTLYVTSDSFGAKQVELFDVLGKSVLNTKVVNNTVNISSLSKGVYVAKITEEGKTATRKVVIE</sequence>
<dbReference type="OrthoDB" id="1056765at2"/>
<feature type="chain" id="PRO_5012635581" evidence="2">
    <location>
        <begin position="19"/>
        <end position="313"/>
    </location>
</feature>
<evidence type="ECO:0000313" key="5">
    <source>
        <dbReference type="Proteomes" id="UP000184488"/>
    </source>
</evidence>
<feature type="domain" description="Secretion system C-terminal sorting" evidence="3">
    <location>
        <begin position="244"/>
        <end position="312"/>
    </location>
</feature>
<evidence type="ECO:0000259" key="3">
    <source>
        <dbReference type="Pfam" id="PF18962"/>
    </source>
</evidence>
<dbReference type="NCBIfam" id="TIGR04183">
    <property type="entry name" value="Por_Secre_tail"/>
    <property type="match status" value="1"/>
</dbReference>
<dbReference type="RefSeq" id="WP_073308550.1">
    <property type="nucleotide sequence ID" value="NZ_FQZI01000001.1"/>
</dbReference>
<dbReference type="Pfam" id="PF18962">
    <property type="entry name" value="Por_Secre_tail"/>
    <property type="match status" value="1"/>
</dbReference>
<dbReference type="AlphaFoldDB" id="A0A1M6BC42"/>
<dbReference type="Proteomes" id="UP000184488">
    <property type="component" value="Unassembled WGS sequence"/>
</dbReference>
<accession>A0A1M6BC42</accession>
<evidence type="ECO:0000313" key="4">
    <source>
        <dbReference type="EMBL" id="SHI46292.1"/>
    </source>
</evidence>
<feature type="signal peptide" evidence="2">
    <location>
        <begin position="1"/>
        <end position="18"/>
    </location>
</feature>
<keyword evidence="1 2" id="KW-0732">Signal</keyword>
<keyword evidence="5" id="KW-1185">Reference proteome</keyword>